<feature type="transmembrane region" description="Helical" evidence="6">
    <location>
        <begin position="504"/>
        <end position="534"/>
    </location>
</feature>
<gene>
    <name evidence="7" type="ORF">DEBR0S1_32968G</name>
</gene>
<evidence type="ECO:0000256" key="2">
    <source>
        <dbReference type="ARBA" id="ARBA00008803"/>
    </source>
</evidence>
<feature type="transmembrane region" description="Helical" evidence="6">
    <location>
        <begin position="477"/>
        <end position="498"/>
    </location>
</feature>
<evidence type="ECO:0000256" key="5">
    <source>
        <dbReference type="ARBA" id="ARBA00023136"/>
    </source>
</evidence>
<evidence type="ECO:0000256" key="6">
    <source>
        <dbReference type="SAM" id="Phobius"/>
    </source>
</evidence>
<dbReference type="Proteomes" id="UP000478008">
    <property type="component" value="Unassembled WGS sequence"/>
</dbReference>
<protein>
    <submittedName>
        <fullName evidence="7">DEBR0S1_32968g1_1</fullName>
    </submittedName>
</protein>
<dbReference type="InterPro" id="IPR008010">
    <property type="entry name" value="Tatp1"/>
</dbReference>
<organism evidence="7 8">
    <name type="scientific">Dekkera bruxellensis</name>
    <name type="common">Brettanomyces custersii</name>
    <dbReference type="NCBI Taxonomy" id="5007"/>
    <lineage>
        <taxon>Eukaryota</taxon>
        <taxon>Fungi</taxon>
        <taxon>Dikarya</taxon>
        <taxon>Ascomycota</taxon>
        <taxon>Saccharomycotina</taxon>
        <taxon>Pichiomycetes</taxon>
        <taxon>Pichiales</taxon>
        <taxon>Pichiaceae</taxon>
        <taxon>Brettanomyces</taxon>
    </lineage>
</organism>
<evidence type="ECO:0000313" key="8">
    <source>
        <dbReference type="Proteomes" id="UP000478008"/>
    </source>
</evidence>
<evidence type="ECO:0000256" key="1">
    <source>
        <dbReference type="ARBA" id="ARBA00004141"/>
    </source>
</evidence>
<dbReference type="GO" id="GO:0005789">
    <property type="term" value="C:endoplasmic reticulum membrane"/>
    <property type="evidence" value="ECO:0007669"/>
    <property type="project" value="TreeGrafter"/>
</dbReference>
<feature type="transmembrane region" description="Helical" evidence="6">
    <location>
        <begin position="133"/>
        <end position="151"/>
    </location>
</feature>
<proteinExistence type="inferred from homology"/>
<evidence type="ECO:0000256" key="4">
    <source>
        <dbReference type="ARBA" id="ARBA00022989"/>
    </source>
</evidence>
<dbReference type="PANTHER" id="PTHR13317">
    <property type="entry name" value="TRANSMEMBRANE ANTERIOR POSTERIOR TRANSFORMATION PROTEIN 1 HOMOLOG"/>
    <property type="match status" value="1"/>
</dbReference>
<reference evidence="7 8" key="1">
    <citation type="submission" date="2019-07" db="EMBL/GenBank/DDBJ databases">
        <authorList>
            <person name="Friedrich A."/>
            <person name="Schacherer J."/>
        </authorList>
    </citation>
    <scope>NUCLEOTIDE SEQUENCE [LARGE SCALE GENOMIC DNA]</scope>
</reference>
<keyword evidence="4 6" id="KW-1133">Transmembrane helix</keyword>
<sequence length="613" mass="70021">MTDERKDQTLEKCGCPKEKPTSIDILSYSTSIDAYCENKLTPRKSVDSAVSSNFPTKSYHRAKYRFMRSIANIKNVYHNVVKADFKEMFNIEFGLPEEDSSDKIPTASSGKSALSGSSEQLLSYVKTPFRLEGFMLLGLTYSLIVLLKWFAVVPSRFLTYSICALRSVVKDKNVRTSLLTSNHWSSINKYKNDAIFVLLTIFSLLMLTGLDESKIYHKVKSGTSMKLYFMVGLLEIANKLLSAVGQDIIELLFRISILKLTKDKRIRFVHHALLKFVLVALLSILYLTFHSIIMVYQVMALNVAVNSYSNALLTLILSSQFSELKGSVFKRIEREGLFQLVCADLNERFMLFTMLLVISSRNMLQLVSNGASLSSLFDNLKPNSWYSDLTFSKSLNDWIGFLVGPSFVVIGSEILVDWLKHTYIIKFNKIRPRVYRKYASVLAKDYLADFEFSHSDEQDNHPITKDIPEILIKRTGLPVFTLCVVLFKMTIFPWMGFVVDSENIFLSVLLVIMILILCSFLTICFKMVLSLILAEFCKTFVSLKTSGHIKEDYFPGNPNVHLSDASDVRNEFYEAGETIPLSLEDKRKERIKKDDDDKLDSVTRFEMVGKRIW</sequence>
<comment type="similarity">
    <text evidence="2">Belongs to the TAPT1 family.</text>
</comment>
<feature type="transmembrane region" description="Helical" evidence="6">
    <location>
        <begin position="194"/>
        <end position="210"/>
    </location>
</feature>
<name>A0A7D9CW05_DEKBR</name>
<keyword evidence="5 6" id="KW-0472">Membrane</keyword>
<feature type="transmembrane region" description="Helical" evidence="6">
    <location>
        <begin position="398"/>
        <end position="419"/>
    </location>
</feature>
<dbReference type="PANTHER" id="PTHR13317:SF4">
    <property type="entry name" value="TRANSMEMBRANE ANTERIOR POSTERIOR TRANSFORMATION PROTEIN 1 HOMOLOG"/>
    <property type="match status" value="1"/>
</dbReference>
<comment type="subcellular location">
    <subcellularLocation>
        <location evidence="1">Membrane</location>
        <topology evidence="1">Multi-pass membrane protein</topology>
    </subcellularLocation>
</comment>
<keyword evidence="8" id="KW-1185">Reference proteome</keyword>
<feature type="transmembrane region" description="Helical" evidence="6">
    <location>
        <begin position="268"/>
        <end position="289"/>
    </location>
</feature>
<accession>A0A7D9CW05</accession>
<dbReference type="Pfam" id="PF05346">
    <property type="entry name" value="DUF747"/>
    <property type="match status" value="1"/>
</dbReference>
<evidence type="ECO:0000256" key="3">
    <source>
        <dbReference type="ARBA" id="ARBA00022692"/>
    </source>
</evidence>
<dbReference type="AlphaFoldDB" id="A0A7D9CW05"/>
<evidence type="ECO:0000313" key="7">
    <source>
        <dbReference type="EMBL" id="VUG17091.1"/>
    </source>
</evidence>
<keyword evidence="3 6" id="KW-0812">Transmembrane</keyword>
<dbReference type="EMBL" id="CABFWN010000001">
    <property type="protein sequence ID" value="VUG17091.1"/>
    <property type="molecule type" value="Genomic_DNA"/>
</dbReference>